<dbReference type="GO" id="GO:0071111">
    <property type="term" value="F:cyclic-guanylate-specific phosphodiesterase activity"/>
    <property type="evidence" value="ECO:0007669"/>
    <property type="project" value="InterPro"/>
</dbReference>
<dbReference type="Pfam" id="PF00563">
    <property type="entry name" value="EAL"/>
    <property type="match status" value="1"/>
</dbReference>
<dbReference type="InterPro" id="IPR001633">
    <property type="entry name" value="EAL_dom"/>
</dbReference>
<dbReference type="InterPro" id="IPR035919">
    <property type="entry name" value="EAL_sf"/>
</dbReference>
<dbReference type="SUPFAM" id="SSF55073">
    <property type="entry name" value="Nucleotide cyclase"/>
    <property type="match status" value="1"/>
</dbReference>
<dbReference type="InterPro" id="IPR000160">
    <property type="entry name" value="GGDEF_dom"/>
</dbReference>
<proteinExistence type="predicted"/>
<dbReference type="InterPro" id="IPR043128">
    <property type="entry name" value="Rev_trsase/Diguanyl_cyclase"/>
</dbReference>
<accession>A0A2T0X3P8</accession>
<feature type="domain" description="GGDEF" evidence="2">
    <location>
        <begin position="80"/>
        <end position="215"/>
    </location>
</feature>
<dbReference type="AlphaFoldDB" id="A0A2T0X3P8"/>
<reference evidence="3 4" key="1">
    <citation type="submission" date="2018-03" db="EMBL/GenBank/DDBJ databases">
        <title>Genomic Encyclopedia of Archaeal and Bacterial Type Strains, Phase II (KMG-II): from individual species to whole genera.</title>
        <authorList>
            <person name="Goeker M."/>
        </authorList>
    </citation>
    <scope>NUCLEOTIDE SEQUENCE [LARGE SCALE GENOMIC DNA]</scope>
    <source>
        <strain evidence="3 4">DSM 29318</strain>
    </source>
</reference>
<evidence type="ECO:0000259" key="2">
    <source>
        <dbReference type="PROSITE" id="PS50887"/>
    </source>
</evidence>
<dbReference type="OrthoDB" id="9814202at2"/>
<dbReference type="SMART" id="SM00052">
    <property type="entry name" value="EAL"/>
    <property type="match status" value="1"/>
</dbReference>
<dbReference type="InterPro" id="IPR050706">
    <property type="entry name" value="Cyclic-di-GMP_PDE-like"/>
</dbReference>
<dbReference type="PROSITE" id="PS50887">
    <property type="entry name" value="GGDEF"/>
    <property type="match status" value="1"/>
</dbReference>
<dbReference type="SMART" id="SM00267">
    <property type="entry name" value="GGDEF"/>
    <property type="match status" value="1"/>
</dbReference>
<dbReference type="Gene3D" id="3.30.70.270">
    <property type="match status" value="1"/>
</dbReference>
<feature type="domain" description="EAL" evidence="1">
    <location>
        <begin position="224"/>
        <end position="479"/>
    </location>
</feature>
<sequence>MTVPSLTPQRIPPRRLLLVALAPIAALAAQHFGGAAALGGASLAGAALLARPRRPHVPPLEGRALIEVRLEEALRAGGEGRTACFVVVVDDLPRASHRVGRRDAGEIAPMVGERLRATCRSDDVVARLEDGSHAVALASARHTDTEALLRLAGRMQSAVARGLPIGGRTLQLSASVGLCGEDAGARTGAAMIEAAEIAADEAVLAGPGATRSFTPRMGCERRGRDARAGAAARALERGEIVPWFQPQIDTGTGMPSGFETLARWRHPVRGPLPPSEFLPELERAGLLPRLGDKMLDQALEALAGWDRAGVRVPQVGINVSGPELADPTLPARIAHALDGWGLTPGRLAVEVLETVVAGTEDDVICRNLAEIAAMGCGVDLDDFGTGQASIGVIRRFSIRRLKIDRSFVARLDSDDGQRRMVAAIVEMAARLDLATVAEGAETPEELAVLSQLGCDAVQGFGVARPMPADAVPGWIAARAAALANLPRVGHAT</sequence>
<dbReference type="SUPFAM" id="SSF141868">
    <property type="entry name" value="EAL domain-like"/>
    <property type="match status" value="1"/>
</dbReference>
<dbReference type="Proteomes" id="UP000238801">
    <property type="component" value="Unassembled WGS sequence"/>
</dbReference>
<dbReference type="RefSeq" id="WP_106161112.1">
    <property type="nucleotide sequence ID" value="NZ_PVTT01000002.1"/>
</dbReference>
<dbReference type="InterPro" id="IPR029787">
    <property type="entry name" value="Nucleotide_cyclase"/>
</dbReference>
<organism evidence="3 4">
    <name type="scientific">Hasllibacter halocynthiae</name>
    <dbReference type="NCBI Taxonomy" id="595589"/>
    <lineage>
        <taxon>Bacteria</taxon>
        <taxon>Pseudomonadati</taxon>
        <taxon>Pseudomonadota</taxon>
        <taxon>Alphaproteobacteria</taxon>
        <taxon>Rhodobacterales</taxon>
        <taxon>Roseobacteraceae</taxon>
        <taxon>Hasllibacter</taxon>
    </lineage>
</organism>
<dbReference type="PANTHER" id="PTHR33121:SF70">
    <property type="entry name" value="SIGNALING PROTEIN YKOW"/>
    <property type="match status" value="1"/>
</dbReference>
<dbReference type="PROSITE" id="PS50883">
    <property type="entry name" value="EAL"/>
    <property type="match status" value="1"/>
</dbReference>
<evidence type="ECO:0000313" key="4">
    <source>
        <dbReference type="Proteomes" id="UP000238801"/>
    </source>
</evidence>
<protein>
    <submittedName>
        <fullName evidence="3">Diguanylate cyclase/phosphodiesterase</fullName>
    </submittedName>
</protein>
<comment type="caution">
    <text evidence="3">The sequence shown here is derived from an EMBL/GenBank/DDBJ whole genome shotgun (WGS) entry which is preliminary data.</text>
</comment>
<name>A0A2T0X3P8_9RHOB</name>
<dbReference type="PANTHER" id="PTHR33121">
    <property type="entry name" value="CYCLIC DI-GMP PHOSPHODIESTERASE PDEF"/>
    <property type="match status" value="1"/>
</dbReference>
<dbReference type="EMBL" id="PVTT01000002">
    <property type="protein sequence ID" value="PRY93525.1"/>
    <property type="molecule type" value="Genomic_DNA"/>
</dbReference>
<dbReference type="Pfam" id="PF00990">
    <property type="entry name" value="GGDEF"/>
    <property type="match status" value="1"/>
</dbReference>
<evidence type="ECO:0000313" key="3">
    <source>
        <dbReference type="EMBL" id="PRY93525.1"/>
    </source>
</evidence>
<keyword evidence="4" id="KW-1185">Reference proteome</keyword>
<gene>
    <name evidence="3" type="ORF">BCF33_2396</name>
</gene>
<evidence type="ECO:0000259" key="1">
    <source>
        <dbReference type="PROSITE" id="PS50883"/>
    </source>
</evidence>
<dbReference type="CDD" id="cd01948">
    <property type="entry name" value="EAL"/>
    <property type="match status" value="1"/>
</dbReference>
<dbReference type="Gene3D" id="3.20.20.450">
    <property type="entry name" value="EAL domain"/>
    <property type="match status" value="1"/>
</dbReference>